<dbReference type="Proteomes" id="UP001652660">
    <property type="component" value="Chromosome 1e"/>
</dbReference>
<organism evidence="2 3">
    <name type="scientific">Coffea arabica</name>
    <name type="common">Arabian coffee</name>
    <dbReference type="NCBI Taxonomy" id="13443"/>
    <lineage>
        <taxon>Eukaryota</taxon>
        <taxon>Viridiplantae</taxon>
        <taxon>Streptophyta</taxon>
        <taxon>Embryophyta</taxon>
        <taxon>Tracheophyta</taxon>
        <taxon>Spermatophyta</taxon>
        <taxon>Magnoliopsida</taxon>
        <taxon>eudicotyledons</taxon>
        <taxon>Gunneridae</taxon>
        <taxon>Pentapetalae</taxon>
        <taxon>asterids</taxon>
        <taxon>lamiids</taxon>
        <taxon>Gentianales</taxon>
        <taxon>Rubiaceae</taxon>
        <taxon>Ixoroideae</taxon>
        <taxon>Gardenieae complex</taxon>
        <taxon>Bertiereae - Coffeeae clade</taxon>
        <taxon>Coffeeae</taxon>
        <taxon>Coffea</taxon>
    </lineage>
</organism>
<dbReference type="SUPFAM" id="SSF56219">
    <property type="entry name" value="DNase I-like"/>
    <property type="match status" value="1"/>
</dbReference>
<accession>A0ABM4W2Z6</accession>
<feature type="domain" description="Endonuclease/exonuclease/phosphatase" evidence="1">
    <location>
        <begin position="1"/>
        <end position="217"/>
    </location>
</feature>
<dbReference type="PANTHER" id="PTHR33710:SF77">
    <property type="entry name" value="DNASE I-LIKE SUPERFAMILY PROTEIN"/>
    <property type="match status" value="1"/>
</dbReference>
<name>A0ABM4W2Z6_COFAR</name>
<reference evidence="2" key="1">
    <citation type="journal article" date="2025" name="Foods">
        <title>Unveiling the Microbial Signatures of Arabica Coffee Cherries: Insights into Ripeness Specific Diversity, Functional Traits, and Implications for Quality and Safety.</title>
        <authorList>
            <consortium name="RefSeq"/>
            <person name="Tenea G.N."/>
            <person name="Cifuentes V."/>
            <person name="Reyes P."/>
            <person name="Cevallos-Vallejos M."/>
        </authorList>
    </citation>
    <scope>NUCLEOTIDE SEQUENCE [LARGE SCALE GENOMIC DNA]</scope>
</reference>
<protein>
    <recommendedName>
        <fullName evidence="1">Endonuclease/exonuclease/phosphatase domain-containing protein</fullName>
    </recommendedName>
</protein>
<keyword evidence="2" id="KW-1185">Reference proteome</keyword>
<dbReference type="InterPro" id="IPR005135">
    <property type="entry name" value="Endo/exonuclease/phosphatase"/>
</dbReference>
<evidence type="ECO:0000313" key="3">
    <source>
        <dbReference type="RefSeq" id="XP_071926155.1"/>
    </source>
</evidence>
<sequence>MFWNVRGVDNALTIARLRKLKRMHQVSLLAMCEPKAGRERLDFIRNRLGFRHAISNDESRIWVMYEQDYRCDLLVASHQFLALEVTHAIFRCSVVAVFVHASGASLDREALWQQLGEVCPQGMPAIFLGDFNVIVGANEKKGGRPFRARESEPFLSFMEGAELTDLGFSGSQFTWCNNRWGRAMVWKCLDRVLVNQDWLSLGVNTTVAHLNRVASDHSPLLLSCSLAMGGAPKSFRFLDVWRSHADFHNVVRQAWKEECDGRPIRVLLAKLKAVKQALRTWNKETFCNIFDRVKEDEATVLALERSLEECPSGEGEFQLLRAQGALKMSLLREAAYWRQKARLRWLREGDANSKFFHAQVKQRRARSFIHRMKDTNGVWTEEPSRIEEMATTFFADILSQPGHGPMDLSMLEVIPSVITVQDNMELQQFPTEEEVKAVVFQLDGGSSPGPDGFT</sequence>
<evidence type="ECO:0000259" key="1">
    <source>
        <dbReference type="Pfam" id="PF03372"/>
    </source>
</evidence>
<gene>
    <name evidence="3" type="primary">LOC140016518</name>
</gene>
<dbReference type="Gene3D" id="3.60.10.10">
    <property type="entry name" value="Endonuclease/exonuclease/phosphatase"/>
    <property type="match status" value="1"/>
</dbReference>
<dbReference type="PANTHER" id="PTHR33710">
    <property type="entry name" value="BNAC02G09200D PROTEIN"/>
    <property type="match status" value="1"/>
</dbReference>
<proteinExistence type="predicted"/>
<dbReference type="Pfam" id="PF03372">
    <property type="entry name" value="Exo_endo_phos"/>
    <property type="match status" value="1"/>
</dbReference>
<dbReference type="RefSeq" id="XP_071926155.1">
    <property type="nucleotide sequence ID" value="XM_072070054.1"/>
</dbReference>
<reference evidence="3" key="2">
    <citation type="submission" date="2025-08" db="UniProtKB">
        <authorList>
            <consortium name="RefSeq"/>
        </authorList>
    </citation>
    <scope>IDENTIFICATION</scope>
    <source>
        <tissue evidence="3">Leaves</tissue>
    </source>
</reference>
<dbReference type="InterPro" id="IPR036691">
    <property type="entry name" value="Endo/exonu/phosph_ase_sf"/>
</dbReference>
<dbReference type="GeneID" id="140016518"/>
<evidence type="ECO:0000313" key="2">
    <source>
        <dbReference type="Proteomes" id="UP001652660"/>
    </source>
</evidence>